<dbReference type="PANTHER" id="PTHR23011">
    <property type="entry name" value="CYCLIC NUCLEOTIDE-BINDING DOMAIN CONTAINING PROTEIN"/>
    <property type="match status" value="1"/>
</dbReference>
<accession>A0A6M0RY18</accession>
<evidence type="ECO:0000313" key="2">
    <source>
        <dbReference type="EMBL" id="NEZ61084.1"/>
    </source>
</evidence>
<reference evidence="2 3" key="1">
    <citation type="journal article" date="2020" name="Microb. Ecol.">
        <title>Ecogenomics of the Marine Benthic Filamentous Cyanobacterium Adonisia.</title>
        <authorList>
            <person name="Walter J.M."/>
            <person name="Coutinho F.H."/>
            <person name="Leomil L."/>
            <person name="Hargreaves P.I."/>
            <person name="Campeao M.E."/>
            <person name="Vieira V.V."/>
            <person name="Silva B.S."/>
            <person name="Fistarol G.O."/>
            <person name="Salomon P.S."/>
            <person name="Sawabe T."/>
            <person name="Mino S."/>
            <person name="Hosokawa M."/>
            <person name="Miyashita H."/>
            <person name="Maruyama F."/>
            <person name="van Verk M.C."/>
            <person name="Dutilh B.E."/>
            <person name="Thompson C.C."/>
            <person name="Thompson F.L."/>
        </authorList>
    </citation>
    <scope>NUCLEOTIDE SEQUENCE [LARGE SCALE GENOMIC DNA]</scope>
    <source>
        <strain evidence="2 3">CCMR0081</strain>
    </source>
</reference>
<keyword evidence="3" id="KW-1185">Reference proteome</keyword>
<dbReference type="SUPFAM" id="SSF51206">
    <property type="entry name" value="cAMP-binding domain-like"/>
    <property type="match status" value="1"/>
</dbReference>
<dbReference type="Gene3D" id="2.60.120.10">
    <property type="entry name" value="Jelly Rolls"/>
    <property type="match status" value="1"/>
</dbReference>
<sequence length="164" mass="18711">TPDTLMNRLIILKDVALFQNLSLDELLLIDEALVPQQFMASTTIFEEGSWGSHLYIIASGTVQIVKTVDDEQKEIKQLMTGNYFGEIALFDDAPRWNGAIAKDDCMLLKLEKQRFISLTTQRPHILLEICRFMSQQLRETDKFRSAKKFVASGAHVEDETLQNC</sequence>
<dbReference type="InterPro" id="IPR014710">
    <property type="entry name" value="RmlC-like_jellyroll"/>
</dbReference>
<organism evidence="2 3">
    <name type="scientific">Adonisia turfae CCMR0081</name>
    <dbReference type="NCBI Taxonomy" id="2292702"/>
    <lineage>
        <taxon>Bacteria</taxon>
        <taxon>Bacillati</taxon>
        <taxon>Cyanobacteriota</taxon>
        <taxon>Adonisia</taxon>
        <taxon>Adonisia turfae</taxon>
    </lineage>
</organism>
<dbReference type="EMBL" id="QXHD01000004">
    <property type="protein sequence ID" value="NEZ61084.1"/>
    <property type="molecule type" value="Genomic_DNA"/>
</dbReference>
<comment type="caution">
    <text evidence="2">The sequence shown here is derived from an EMBL/GenBank/DDBJ whole genome shotgun (WGS) entry which is preliminary data.</text>
</comment>
<dbReference type="PROSITE" id="PS50042">
    <property type="entry name" value="CNMP_BINDING_3"/>
    <property type="match status" value="1"/>
</dbReference>
<dbReference type="InterPro" id="IPR018490">
    <property type="entry name" value="cNMP-bd_dom_sf"/>
</dbReference>
<dbReference type="Pfam" id="PF00027">
    <property type="entry name" value="cNMP_binding"/>
    <property type="match status" value="1"/>
</dbReference>
<protein>
    <submittedName>
        <fullName evidence="2">Cyclic nucleotide-binding domain-containing protein</fullName>
    </submittedName>
</protein>
<dbReference type="Proteomes" id="UP000481033">
    <property type="component" value="Unassembled WGS sequence"/>
</dbReference>
<dbReference type="AlphaFoldDB" id="A0A6M0RY18"/>
<feature type="non-terminal residue" evidence="2">
    <location>
        <position position="1"/>
    </location>
</feature>
<evidence type="ECO:0000259" key="1">
    <source>
        <dbReference type="PROSITE" id="PS50042"/>
    </source>
</evidence>
<dbReference type="CDD" id="cd00038">
    <property type="entry name" value="CAP_ED"/>
    <property type="match status" value="1"/>
</dbReference>
<name>A0A6M0RY18_9CYAN</name>
<dbReference type="InterPro" id="IPR000595">
    <property type="entry name" value="cNMP-bd_dom"/>
</dbReference>
<dbReference type="PANTHER" id="PTHR23011:SF28">
    <property type="entry name" value="CYCLIC NUCLEOTIDE-BINDING DOMAIN CONTAINING PROTEIN"/>
    <property type="match status" value="1"/>
</dbReference>
<dbReference type="SMART" id="SM00100">
    <property type="entry name" value="cNMP"/>
    <property type="match status" value="1"/>
</dbReference>
<gene>
    <name evidence="2" type="ORF">DXZ20_36700</name>
</gene>
<proteinExistence type="predicted"/>
<feature type="domain" description="Cyclic nucleotide-binding" evidence="1">
    <location>
        <begin position="17"/>
        <end position="118"/>
    </location>
</feature>
<dbReference type="RefSeq" id="WP_163703730.1">
    <property type="nucleotide sequence ID" value="NZ_QXHD01000004.1"/>
</dbReference>
<evidence type="ECO:0000313" key="3">
    <source>
        <dbReference type="Proteomes" id="UP000481033"/>
    </source>
</evidence>